<dbReference type="InterPro" id="IPR018247">
    <property type="entry name" value="EF_Hand_1_Ca_BS"/>
</dbReference>
<dbReference type="Proteomes" id="UP001497497">
    <property type="component" value="Unassembled WGS sequence"/>
</dbReference>
<evidence type="ECO:0000259" key="3">
    <source>
        <dbReference type="PROSITE" id="PS50222"/>
    </source>
</evidence>
<evidence type="ECO:0000313" key="4">
    <source>
        <dbReference type="EMBL" id="CAL1535825.1"/>
    </source>
</evidence>
<gene>
    <name evidence="4" type="ORF">GSLYS_00009785001</name>
</gene>
<sequence length="132" mass="14963">MQILFIVVVALCSGTGAQPFNANDVLGRLFKLYAGDDNLFQQSEFSRFWLHFDLDFDGQVSKQEFDSGWKQEGLPGSQNAPTFFTELDRVRDEVLNSQDFPHIFRLFDENGDGSISVLEMLYNGSAYFGDVD</sequence>
<dbReference type="InterPro" id="IPR011992">
    <property type="entry name" value="EF-hand-dom_pair"/>
</dbReference>
<organism evidence="4 5">
    <name type="scientific">Lymnaea stagnalis</name>
    <name type="common">Great pond snail</name>
    <name type="synonym">Helix stagnalis</name>
    <dbReference type="NCBI Taxonomy" id="6523"/>
    <lineage>
        <taxon>Eukaryota</taxon>
        <taxon>Metazoa</taxon>
        <taxon>Spiralia</taxon>
        <taxon>Lophotrochozoa</taxon>
        <taxon>Mollusca</taxon>
        <taxon>Gastropoda</taxon>
        <taxon>Heterobranchia</taxon>
        <taxon>Euthyneura</taxon>
        <taxon>Panpulmonata</taxon>
        <taxon>Hygrophila</taxon>
        <taxon>Lymnaeoidea</taxon>
        <taxon>Lymnaeidae</taxon>
        <taxon>Lymnaea</taxon>
    </lineage>
</organism>
<keyword evidence="1" id="KW-0106">Calcium</keyword>
<dbReference type="EMBL" id="CAXITT010000212">
    <property type="protein sequence ID" value="CAL1535825.1"/>
    <property type="molecule type" value="Genomic_DNA"/>
</dbReference>
<keyword evidence="2" id="KW-0732">Signal</keyword>
<evidence type="ECO:0000256" key="1">
    <source>
        <dbReference type="ARBA" id="ARBA00022837"/>
    </source>
</evidence>
<feature type="domain" description="EF-hand" evidence="3">
    <location>
        <begin position="95"/>
        <end position="130"/>
    </location>
</feature>
<accession>A0AAV2HQR0</accession>
<dbReference type="AlphaFoldDB" id="A0AAV2HQR0"/>
<dbReference type="Pfam" id="PF13202">
    <property type="entry name" value="EF-hand_5"/>
    <property type="match status" value="1"/>
</dbReference>
<comment type="caution">
    <text evidence="4">The sequence shown here is derived from an EMBL/GenBank/DDBJ whole genome shotgun (WGS) entry which is preliminary data.</text>
</comment>
<evidence type="ECO:0000313" key="5">
    <source>
        <dbReference type="Proteomes" id="UP001497497"/>
    </source>
</evidence>
<keyword evidence="5" id="KW-1185">Reference proteome</keyword>
<evidence type="ECO:0000256" key="2">
    <source>
        <dbReference type="SAM" id="SignalP"/>
    </source>
</evidence>
<name>A0AAV2HQR0_LYMST</name>
<reference evidence="4 5" key="1">
    <citation type="submission" date="2024-04" db="EMBL/GenBank/DDBJ databases">
        <authorList>
            <consortium name="Genoscope - CEA"/>
            <person name="William W."/>
        </authorList>
    </citation>
    <scope>NUCLEOTIDE SEQUENCE [LARGE SCALE GENOMIC DNA]</scope>
</reference>
<dbReference type="PROSITE" id="PS50222">
    <property type="entry name" value="EF_HAND_2"/>
    <property type="match status" value="2"/>
</dbReference>
<protein>
    <recommendedName>
        <fullName evidence="3">EF-hand domain-containing protein</fullName>
    </recommendedName>
</protein>
<dbReference type="PROSITE" id="PS00018">
    <property type="entry name" value="EF_HAND_1"/>
    <property type="match status" value="1"/>
</dbReference>
<dbReference type="SUPFAM" id="SSF47473">
    <property type="entry name" value="EF-hand"/>
    <property type="match status" value="1"/>
</dbReference>
<feature type="domain" description="EF-hand" evidence="3">
    <location>
        <begin position="40"/>
        <end position="75"/>
    </location>
</feature>
<proteinExistence type="predicted"/>
<dbReference type="InterPro" id="IPR002048">
    <property type="entry name" value="EF_hand_dom"/>
</dbReference>
<dbReference type="Pfam" id="PF13833">
    <property type="entry name" value="EF-hand_8"/>
    <property type="match status" value="1"/>
</dbReference>
<feature type="signal peptide" evidence="2">
    <location>
        <begin position="1"/>
        <end position="17"/>
    </location>
</feature>
<feature type="chain" id="PRO_5043629112" description="EF-hand domain-containing protein" evidence="2">
    <location>
        <begin position="18"/>
        <end position="132"/>
    </location>
</feature>
<dbReference type="Gene3D" id="1.10.238.10">
    <property type="entry name" value="EF-hand"/>
    <property type="match status" value="1"/>
</dbReference>
<dbReference type="GO" id="GO:0005509">
    <property type="term" value="F:calcium ion binding"/>
    <property type="evidence" value="ECO:0007669"/>
    <property type="project" value="InterPro"/>
</dbReference>